<dbReference type="EMBL" id="AP027370">
    <property type="protein sequence ID" value="BDY13314.1"/>
    <property type="molecule type" value="Genomic_DNA"/>
</dbReference>
<proteinExistence type="inferred from homology"/>
<evidence type="ECO:0000256" key="8">
    <source>
        <dbReference type="ARBA" id="ARBA00023136"/>
    </source>
</evidence>
<feature type="transmembrane region" description="Helical" evidence="16">
    <location>
        <begin position="65"/>
        <end position="87"/>
    </location>
</feature>
<feature type="transmembrane region" description="Helical" evidence="16">
    <location>
        <begin position="363"/>
        <end position="385"/>
    </location>
</feature>
<evidence type="ECO:0000256" key="15">
    <source>
        <dbReference type="ARBA" id="ARBA00049902"/>
    </source>
</evidence>
<feature type="transmembrane region" description="Helical" evidence="16">
    <location>
        <begin position="300"/>
        <end position="320"/>
    </location>
</feature>
<dbReference type="InterPro" id="IPR001182">
    <property type="entry name" value="FtsW/RodA"/>
</dbReference>
<evidence type="ECO:0000256" key="14">
    <source>
        <dbReference type="ARBA" id="ARBA00044770"/>
    </source>
</evidence>
<evidence type="ECO:0000256" key="4">
    <source>
        <dbReference type="ARBA" id="ARBA00022692"/>
    </source>
</evidence>
<keyword evidence="6" id="KW-0573">Peptidoglycan synthesis</keyword>
<evidence type="ECO:0000256" key="13">
    <source>
        <dbReference type="ARBA" id="ARBA00041418"/>
    </source>
</evidence>
<feature type="transmembrane region" description="Helical" evidence="16">
    <location>
        <begin position="39"/>
        <end position="58"/>
    </location>
</feature>
<evidence type="ECO:0000256" key="6">
    <source>
        <dbReference type="ARBA" id="ARBA00022984"/>
    </source>
</evidence>
<feature type="transmembrane region" description="Helical" evidence="16">
    <location>
        <begin position="332"/>
        <end position="357"/>
    </location>
</feature>
<keyword evidence="18" id="KW-1185">Reference proteome</keyword>
<protein>
    <recommendedName>
        <fullName evidence="12">Probable peptidoglycan glycosyltransferase FtsW</fullName>
        <ecNumber evidence="14">2.4.99.28</ecNumber>
    </recommendedName>
    <alternativeName>
        <fullName evidence="13">Cell division protein FtsW</fullName>
    </alternativeName>
    <alternativeName>
        <fullName evidence="10">Cell wall polymerase</fullName>
    </alternativeName>
    <alternativeName>
        <fullName evidence="9">Peptidoglycan polymerase</fullName>
    </alternativeName>
</protein>
<keyword evidence="2" id="KW-0328">Glycosyltransferase</keyword>
<keyword evidence="17" id="KW-0131">Cell cycle</keyword>
<dbReference type="GO" id="GO:0051301">
    <property type="term" value="P:cell division"/>
    <property type="evidence" value="ECO:0007669"/>
    <property type="project" value="UniProtKB-KW"/>
</dbReference>
<keyword evidence="17" id="KW-0132">Cell division</keyword>
<accession>A0ABM8FLR8</accession>
<keyword evidence="3" id="KW-0808">Transferase</keyword>
<dbReference type="Pfam" id="PF01098">
    <property type="entry name" value="FTSW_RODA_SPOVE"/>
    <property type="match status" value="1"/>
</dbReference>
<organism evidence="17 18">
    <name type="scientific">Hydrogenimonas cancrithermarum</name>
    <dbReference type="NCBI Taxonomy" id="2993563"/>
    <lineage>
        <taxon>Bacteria</taxon>
        <taxon>Pseudomonadati</taxon>
        <taxon>Campylobacterota</taxon>
        <taxon>Epsilonproteobacteria</taxon>
        <taxon>Campylobacterales</taxon>
        <taxon>Hydrogenimonadaceae</taxon>
        <taxon>Hydrogenimonas</taxon>
    </lineage>
</organism>
<evidence type="ECO:0000313" key="17">
    <source>
        <dbReference type="EMBL" id="BDY13314.1"/>
    </source>
</evidence>
<dbReference type="EC" id="2.4.99.28" evidence="14"/>
<dbReference type="Proteomes" id="UP001321445">
    <property type="component" value="Chromosome"/>
</dbReference>
<dbReference type="PANTHER" id="PTHR30474:SF2">
    <property type="entry name" value="PEPTIDOGLYCAN GLYCOSYLTRANSFERASE FTSW-RELATED"/>
    <property type="match status" value="1"/>
</dbReference>
<keyword evidence="8 16" id="KW-0472">Membrane</keyword>
<evidence type="ECO:0000256" key="16">
    <source>
        <dbReference type="SAM" id="Phobius"/>
    </source>
</evidence>
<evidence type="ECO:0000313" key="18">
    <source>
        <dbReference type="Proteomes" id="UP001321445"/>
    </source>
</evidence>
<name>A0ABM8FLR8_9BACT</name>
<feature type="transmembrane region" description="Helical" evidence="16">
    <location>
        <begin position="7"/>
        <end position="27"/>
    </location>
</feature>
<feature type="transmembrane region" description="Helical" evidence="16">
    <location>
        <begin position="202"/>
        <end position="220"/>
    </location>
</feature>
<evidence type="ECO:0000256" key="5">
    <source>
        <dbReference type="ARBA" id="ARBA00022960"/>
    </source>
</evidence>
<dbReference type="PANTHER" id="PTHR30474">
    <property type="entry name" value="CELL CYCLE PROTEIN"/>
    <property type="match status" value="1"/>
</dbReference>
<evidence type="ECO:0000256" key="12">
    <source>
        <dbReference type="ARBA" id="ARBA00041185"/>
    </source>
</evidence>
<evidence type="ECO:0000256" key="1">
    <source>
        <dbReference type="ARBA" id="ARBA00004141"/>
    </source>
</evidence>
<keyword evidence="7 16" id="KW-1133">Transmembrane helix</keyword>
<gene>
    <name evidence="17" type="ORF">HCR_16260</name>
</gene>
<evidence type="ECO:0000256" key="3">
    <source>
        <dbReference type="ARBA" id="ARBA00022679"/>
    </source>
</evidence>
<comment type="subcellular location">
    <subcellularLocation>
        <location evidence="1">Membrane</location>
        <topology evidence="1">Multi-pass membrane protein</topology>
    </subcellularLocation>
</comment>
<evidence type="ECO:0000256" key="7">
    <source>
        <dbReference type="ARBA" id="ARBA00022989"/>
    </source>
</evidence>
<feature type="transmembrane region" description="Helical" evidence="16">
    <location>
        <begin position="176"/>
        <end position="195"/>
    </location>
</feature>
<comment type="catalytic activity">
    <reaction evidence="15">
        <text>[GlcNAc-(1-&gt;4)-Mur2Ac(oyl-L-Ala-gamma-D-Glu-L-Lys-D-Ala-D-Ala)](n)-di-trans,octa-cis-undecaprenyl diphosphate + beta-D-GlcNAc-(1-&gt;4)-Mur2Ac(oyl-L-Ala-gamma-D-Glu-L-Lys-D-Ala-D-Ala)-di-trans,octa-cis-undecaprenyl diphosphate = [GlcNAc-(1-&gt;4)-Mur2Ac(oyl-L-Ala-gamma-D-Glu-L-Lys-D-Ala-D-Ala)](n+1)-di-trans,octa-cis-undecaprenyl diphosphate + di-trans,octa-cis-undecaprenyl diphosphate + H(+)</text>
        <dbReference type="Rhea" id="RHEA:23708"/>
        <dbReference type="Rhea" id="RHEA-COMP:9602"/>
        <dbReference type="Rhea" id="RHEA-COMP:9603"/>
        <dbReference type="ChEBI" id="CHEBI:15378"/>
        <dbReference type="ChEBI" id="CHEBI:58405"/>
        <dbReference type="ChEBI" id="CHEBI:60033"/>
        <dbReference type="ChEBI" id="CHEBI:78435"/>
        <dbReference type="EC" id="2.4.99.28"/>
    </reaction>
</comment>
<feature type="transmembrane region" description="Helical" evidence="16">
    <location>
        <begin position="107"/>
        <end position="128"/>
    </location>
</feature>
<dbReference type="RefSeq" id="WP_286336270.1">
    <property type="nucleotide sequence ID" value="NZ_AP027370.1"/>
</dbReference>
<evidence type="ECO:0000256" key="10">
    <source>
        <dbReference type="ARBA" id="ARBA00033270"/>
    </source>
</evidence>
<evidence type="ECO:0000256" key="2">
    <source>
        <dbReference type="ARBA" id="ARBA00022676"/>
    </source>
</evidence>
<reference evidence="17 18" key="1">
    <citation type="submission" date="2023-03" db="EMBL/GenBank/DDBJ databases">
        <title>Description of Hydrogenimonas sp. ISO32.</title>
        <authorList>
            <person name="Mino S."/>
            <person name="Fukazawa S."/>
            <person name="Sawabe T."/>
        </authorList>
    </citation>
    <scope>NUCLEOTIDE SEQUENCE [LARGE SCALE GENOMIC DNA]</scope>
    <source>
        <strain evidence="17 18">ISO32</strain>
    </source>
</reference>
<evidence type="ECO:0000256" key="11">
    <source>
        <dbReference type="ARBA" id="ARBA00038053"/>
    </source>
</evidence>
<sequence>MIDRPLFLTATVLIVIGIVFSYSLSAYTVLLFNTPPWHFFLRQFVAGMAGIVLMWLIARQNPEKIATPLGFTLLIVSILMMVALPFLPEQFAKEVGGAKRWLRLGPLSLAPVEFFKIGFVYFLAWSFSRKVLPKHVARAKEVRYTLKEELLIVLPYLIVFVAIMFIIAIFQNDLGQVIVLAATLLFLMIFAGSSIRFFGMTLLVGLLLIAGFIVTSPHRIERFKGWWYMLQNAIAELFPQWAAAVPKVNLAEEPYQVSNSLHAIHHGGLFGVGLGNGVLKLGFLSEVHTDFVLAGMTEEIGVVGVAAVVTLMMFVIFRLLKIAGRSDNAIYYLFCAGLAMIIGFSFLMNALGISGVIPLKGIAVPFLSYGGSQILALSIGMGLALSMSKKAKL</sequence>
<feature type="transmembrane region" description="Helical" evidence="16">
    <location>
        <begin position="149"/>
        <end position="170"/>
    </location>
</feature>
<comment type="similarity">
    <text evidence="11">Belongs to the SEDS family. FtsW subfamily.</text>
</comment>
<keyword evidence="4 16" id="KW-0812">Transmembrane</keyword>
<evidence type="ECO:0000256" key="9">
    <source>
        <dbReference type="ARBA" id="ARBA00032370"/>
    </source>
</evidence>
<keyword evidence="5" id="KW-0133">Cell shape</keyword>